<dbReference type="InterPro" id="IPR027417">
    <property type="entry name" value="P-loop_NTPase"/>
</dbReference>
<dbReference type="PANTHER" id="PTHR36766:SF70">
    <property type="entry name" value="DISEASE RESISTANCE PROTEIN RGA4"/>
    <property type="match status" value="1"/>
</dbReference>
<keyword evidence="2" id="KW-0547">Nucleotide-binding</keyword>
<dbReference type="SUPFAM" id="SSF52058">
    <property type="entry name" value="L domain-like"/>
    <property type="match status" value="2"/>
</dbReference>
<dbReference type="Proteomes" id="UP001417504">
    <property type="component" value="Unassembled WGS sequence"/>
</dbReference>
<keyword evidence="3" id="KW-0611">Plant defense</keyword>
<dbReference type="GO" id="GO:0006952">
    <property type="term" value="P:defense response"/>
    <property type="evidence" value="ECO:0007669"/>
    <property type="project" value="UniProtKB-KW"/>
</dbReference>
<evidence type="ECO:0000256" key="2">
    <source>
        <dbReference type="ARBA" id="ARBA00022741"/>
    </source>
</evidence>
<feature type="domain" description="Disease resistance R13L4/SHOC-2-like LRR" evidence="9">
    <location>
        <begin position="589"/>
        <end position="882"/>
    </location>
</feature>
<dbReference type="Pfam" id="PF23559">
    <property type="entry name" value="WHD_DRP"/>
    <property type="match status" value="1"/>
</dbReference>
<dbReference type="InterPro" id="IPR057135">
    <property type="entry name" value="At4g27190-like_LRR"/>
</dbReference>
<evidence type="ECO:0000259" key="6">
    <source>
        <dbReference type="Pfam" id="PF18052"/>
    </source>
</evidence>
<evidence type="ECO:0000259" key="7">
    <source>
        <dbReference type="Pfam" id="PF23247"/>
    </source>
</evidence>
<sequence>MAEDIIVGGVGEIVNRLISLGFDEIGLLLGVKDEVQNLQGVLNNIQAVLQDAEKKQVERETLRVWLKDLKQVAYDAEDVLDEITYEELRCSISSKVSNLFSSSNPLAMRFKIAHKIKDINKRLGAIDKRKNMFQLVSASGEPDQNDSSDSDQMNFRETSSLVDDSTVVGREIDKEVIVDKLLNRGSSSNTNDQETMATSITLSIIPIVGLGGLGKTTLAQLVYDYDVVKKHFDLRVWICVSNNFDTMNLFSQILELIPNSAKCESSSKQALQNNLESQLKGKRFLLVLDDVWNEDSEKWDDFILPFKRFGAAGSKIIITTRSHIVASITGVHDVFKIQGLSDETCWTLFERRAFMPGGAEKTPKLVEIGMGIVKKYCKGVPLAAKVLGGLMHTKKEESEWLAAQNGEIWSTTSDDENQIMKVLKLSYDNLPLALKSCFSYCAMFPKDYWISRELLVQLWMAQGLLGASTTTPGSKLIMEDKGNTYFNVLYSKSFFQEAKMNKFGQVAHCKMHDFVHDLALSVSQSECQVIEEVDTPTKLQLSNCRHASIVPPTTEESLIGAKKLRTIYYCRPADKYYDFYRGFGRSSMFINFQSLRVLDLRDSGYSKSSPSPSRLNLIHLRYLDLTETRITTLPKWVTRLYYLQTLKLEKCFLFKVNLTNLKNLRHLYVDEGAYIRATPKGLGELQFLQTLSFVDCTEEGGSGITVLENLNDLRGSLKIDNLGTVKEASLAKRANLIEKKSLVELILVWGTRGEDHNNASLFEELRPNANLKWLSIERLYSVDQFPRWVSSGLALPNLVGIRLRSCSGCKHIPSFAALPCLESLEMINMDSVKCIGELRASDQAMASSYRSLKRLKLHGMLRLEEWLEDEAMFPYLKEISIEECPYLRRAPHLFPSLESLTLYSVGGAAVWSITIFLTSLISLSITNCEDLAFLPEGLLRKNERLVSFRVRKCPQLQEFYPSYHNQNDEQAQELIVVKSSLKELEMNNCYHLASIPDVRGLTSLHTLKLCDCPNLETIPKGFLSFLYALEKLHISGCYNLRNIGDGGELSFPSLRRINFRDHHSLSVLVEFGKNNDLSFVTRLDIRGIEKLTTVPSELFQGFKNLLVLRIEKCHNFPVFDLSTNLQSFASLRELSIVECGGLYSLQGLQFLTALECLRLGPFSEQLHCFPLSLGDDDKDSNNLIFPFLRELEINGWSTLTALPNQLRHFTTLKSLRIREFDSLKALPEWLGDLTLLESLYIAQCENLMSLPSKEQIRRLTSLMELFISLCPLLTKRSTQHPCGPEGHKISHIPNLFLL</sequence>
<gene>
    <name evidence="10" type="ORF">Sjap_008582</name>
</gene>
<comment type="caution">
    <text evidence="10">The sequence shown here is derived from an EMBL/GenBank/DDBJ whole genome shotgun (WGS) entry which is preliminary data.</text>
</comment>
<dbReference type="FunFam" id="3.40.50.300:FF:001091">
    <property type="entry name" value="Probable disease resistance protein At1g61300"/>
    <property type="match status" value="1"/>
</dbReference>
<dbReference type="PRINTS" id="PR00364">
    <property type="entry name" value="DISEASERSIST"/>
</dbReference>
<feature type="domain" description="NB-ARC" evidence="5">
    <location>
        <begin position="201"/>
        <end position="355"/>
    </location>
</feature>
<dbReference type="Gene3D" id="3.80.10.10">
    <property type="entry name" value="Ribonuclease Inhibitor"/>
    <property type="match status" value="3"/>
</dbReference>
<dbReference type="InterPro" id="IPR041118">
    <property type="entry name" value="Rx_N"/>
</dbReference>
<evidence type="ECO:0000259" key="5">
    <source>
        <dbReference type="Pfam" id="PF00931"/>
    </source>
</evidence>
<feature type="domain" description="Disease resistance protein winged helix" evidence="8">
    <location>
        <begin position="443"/>
        <end position="519"/>
    </location>
</feature>
<evidence type="ECO:0000256" key="1">
    <source>
        <dbReference type="ARBA" id="ARBA00022737"/>
    </source>
</evidence>
<keyword evidence="4" id="KW-0067">ATP-binding</keyword>
<keyword evidence="11" id="KW-1185">Reference proteome</keyword>
<name>A0AAP0JRE0_9MAGN</name>
<dbReference type="InterPro" id="IPR032675">
    <property type="entry name" value="LRR_dom_sf"/>
</dbReference>
<evidence type="ECO:0000313" key="11">
    <source>
        <dbReference type="Proteomes" id="UP001417504"/>
    </source>
</evidence>
<accession>A0AAP0JRE0</accession>
<dbReference type="Gene3D" id="3.40.50.300">
    <property type="entry name" value="P-loop containing nucleotide triphosphate hydrolases"/>
    <property type="match status" value="1"/>
</dbReference>
<keyword evidence="1" id="KW-0677">Repeat</keyword>
<evidence type="ECO:0000256" key="4">
    <source>
        <dbReference type="ARBA" id="ARBA00022840"/>
    </source>
</evidence>
<dbReference type="GO" id="GO:0051707">
    <property type="term" value="P:response to other organism"/>
    <property type="evidence" value="ECO:0007669"/>
    <property type="project" value="UniProtKB-ARBA"/>
</dbReference>
<dbReference type="GO" id="GO:0005524">
    <property type="term" value="F:ATP binding"/>
    <property type="evidence" value="ECO:0007669"/>
    <property type="project" value="UniProtKB-KW"/>
</dbReference>
<evidence type="ECO:0000259" key="9">
    <source>
        <dbReference type="Pfam" id="PF23598"/>
    </source>
</evidence>
<dbReference type="InterPro" id="IPR036388">
    <property type="entry name" value="WH-like_DNA-bd_sf"/>
</dbReference>
<dbReference type="Gene3D" id="1.10.10.10">
    <property type="entry name" value="Winged helix-like DNA-binding domain superfamily/Winged helix DNA-binding domain"/>
    <property type="match status" value="1"/>
</dbReference>
<feature type="domain" description="Disease resistance N-terminal" evidence="6">
    <location>
        <begin position="10"/>
        <end position="94"/>
    </location>
</feature>
<evidence type="ECO:0000313" key="10">
    <source>
        <dbReference type="EMBL" id="KAK9137988.1"/>
    </source>
</evidence>
<dbReference type="EMBL" id="JBBNAE010000003">
    <property type="protein sequence ID" value="KAK9137988.1"/>
    <property type="molecule type" value="Genomic_DNA"/>
</dbReference>
<protein>
    <recommendedName>
        <fullName evidence="12">Disease resistance protein RGA3</fullName>
    </recommendedName>
</protein>
<organism evidence="10 11">
    <name type="scientific">Stephania japonica</name>
    <dbReference type="NCBI Taxonomy" id="461633"/>
    <lineage>
        <taxon>Eukaryota</taxon>
        <taxon>Viridiplantae</taxon>
        <taxon>Streptophyta</taxon>
        <taxon>Embryophyta</taxon>
        <taxon>Tracheophyta</taxon>
        <taxon>Spermatophyta</taxon>
        <taxon>Magnoliopsida</taxon>
        <taxon>Ranunculales</taxon>
        <taxon>Menispermaceae</taxon>
        <taxon>Menispermoideae</taxon>
        <taxon>Cissampelideae</taxon>
        <taxon>Stephania</taxon>
    </lineage>
</organism>
<dbReference type="CDD" id="cd14798">
    <property type="entry name" value="RX-CC_like"/>
    <property type="match status" value="1"/>
</dbReference>
<dbReference type="Pfam" id="PF23598">
    <property type="entry name" value="LRR_14"/>
    <property type="match status" value="1"/>
</dbReference>
<dbReference type="Pfam" id="PF00931">
    <property type="entry name" value="NB-ARC"/>
    <property type="match status" value="1"/>
</dbReference>
<dbReference type="InterPro" id="IPR055414">
    <property type="entry name" value="LRR_R13L4/SHOC2-like"/>
</dbReference>
<dbReference type="Gene3D" id="1.20.5.4130">
    <property type="match status" value="1"/>
</dbReference>
<dbReference type="FunFam" id="1.10.10.10:FF:000322">
    <property type="entry name" value="Probable disease resistance protein At1g63360"/>
    <property type="match status" value="1"/>
</dbReference>
<dbReference type="PANTHER" id="PTHR36766">
    <property type="entry name" value="PLANT BROAD-SPECTRUM MILDEW RESISTANCE PROTEIN RPW8"/>
    <property type="match status" value="1"/>
</dbReference>
<dbReference type="SUPFAM" id="SSF52540">
    <property type="entry name" value="P-loop containing nucleoside triphosphate hydrolases"/>
    <property type="match status" value="1"/>
</dbReference>
<dbReference type="InterPro" id="IPR038005">
    <property type="entry name" value="RX-like_CC"/>
</dbReference>
<dbReference type="Pfam" id="PF18052">
    <property type="entry name" value="Rx_N"/>
    <property type="match status" value="1"/>
</dbReference>
<evidence type="ECO:0000259" key="8">
    <source>
        <dbReference type="Pfam" id="PF23559"/>
    </source>
</evidence>
<dbReference type="Pfam" id="PF23247">
    <property type="entry name" value="LRR_RPS2"/>
    <property type="match status" value="1"/>
</dbReference>
<dbReference type="GO" id="GO:0043531">
    <property type="term" value="F:ADP binding"/>
    <property type="evidence" value="ECO:0007669"/>
    <property type="project" value="InterPro"/>
</dbReference>
<feature type="domain" description="Disease resistance protein At4g27190-like leucine-rich repeats" evidence="7">
    <location>
        <begin position="916"/>
        <end position="1037"/>
    </location>
</feature>
<evidence type="ECO:0000256" key="3">
    <source>
        <dbReference type="ARBA" id="ARBA00022821"/>
    </source>
</evidence>
<proteinExistence type="predicted"/>
<dbReference type="InterPro" id="IPR002182">
    <property type="entry name" value="NB-ARC"/>
</dbReference>
<reference evidence="10 11" key="1">
    <citation type="submission" date="2024-01" db="EMBL/GenBank/DDBJ databases">
        <title>Genome assemblies of Stephania.</title>
        <authorList>
            <person name="Yang L."/>
        </authorList>
    </citation>
    <scope>NUCLEOTIDE SEQUENCE [LARGE SCALE GENOMIC DNA]</scope>
    <source>
        <strain evidence="10">QJT</strain>
        <tissue evidence="10">Leaf</tissue>
    </source>
</reference>
<evidence type="ECO:0008006" key="12">
    <source>
        <dbReference type="Google" id="ProtNLM"/>
    </source>
</evidence>
<dbReference type="InterPro" id="IPR058922">
    <property type="entry name" value="WHD_DRP"/>
</dbReference>